<dbReference type="EMBL" id="DF977449">
    <property type="protein sequence ID" value="GAP83316.1"/>
    <property type="molecule type" value="Genomic_DNA"/>
</dbReference>
<organism evidence="1">
    <name type="scientific">Rosellinia necatrix</name>
    <name type="common">White root-rot fungus</name>
    <dbReference type="NCBI Taxonomy" id="77044"/>
    <lineage>
        <taxon>Eukaryota</taxon>
        <taxon>Fungi</taxon>
        <taxon>Dikarya</taxon>
        <taxon>Ascomycota</taxon>
        <taxon>Pezizomycotina</taxon>
        <taxon>Sordariomycetes</taxon>
        <taxon>Xylariomycetidae</taxon>
        <taxon>Xylariales</taxon>
        <taxon>Xylariaceae</taxon>
        <taxon>Rosellinia</taxon>
    </lineage>
</organism>
<dbReference type="OrthoDB" id="4138121at2759"/>
<dbReference type="AlphaFoldDB" id="A0A1S7ULK8"/>
<evidence type="ECO:0000313" key="2">
    <source>
        <dbReference type="Proteomes" id="UP000054516"/>
    </source>
</evidence>
<gene>
    <name evidence="1" type="ORF">SAMD00023353_0403460</name>
</gene>
<name>A0A1S7ULK8_ROSNE</name>
<evidence type="ECO:0000313" key="1">
    <source>
        <dbReference type="EMBL" id="GAP83316.1"/>
    </source>
</evidence>
<proteinExistence type="predicted"/>
<sequence>MEHQFLQHPPSDVDGLADLFLEQIEPVLRELFGSEAAKIAGLFRQEFAMFISLHHLSTQRQELAYHHYYHSVSQASNAIQHQPQGSTYRLPDRTLGDIPQREDTLSYQLTPKEKCRKLIDVSNNLHNYLTKSTRHAHDREVKYLFSRLRNSIRKLVLSTFEDEAPSEEYSANNEPFFKSLRSERRQVKSLPNWVRSKVFLQVHERILSKPDYPSKWGSSLEELETALLANIPSGNLKLQHFVDWRSASMRCAKSLQNDHGAGHKDSAAGQSDLISSTVDYIWEFLRPLKIKRDSSEANGLRLLKTVCSEAYSLTRLMQGARDVFEIMIDCGNHKPEDIVEIEDNEGAGPSMYHSDIAFWTFGALTKRTYENPKISKILQKGQAVIW</sequence>
<reference evidence="1" key="1">
    <citation type="submission" date="2016-03" db="EMBL/GenBank/DDBJ databases">
        <title>Draft genome sequence of Rosellinia necatrix.</title>
        <authorList>
            <person name="Kanematsu S."/>
        </authorList>
    </citation>
    <scope>NUCLEOTIDE SEQUENCE [LARGE SCALE GENOMIC DNA]</scope>
    <source>
        <strain evidence="1">W97</strain>
    </source>
</reference>
<dbReference type="Proteomes" id="UP000054516">
    <property type="component" value="Unassembled WGS sequence"/>
</dbReference>
<accession>A0A1S7ULK8</accession>
<keyword evidence="2" id="KW-1185">Reference proteome</keyword>
<protein>
    <submittedName>
        <fullName evidence="1">Uncharacterized protein</fullName>
    </submittedName>
</protein>